<evidence type="ECO:0000256" key="4">
    <source>
        <dbReference type="ARBA" id="ARBA00041575"/>
    </source>
</evidence>
<dbReference type="PROSITE" id="PS50033">
    <property type="entry name" value="UBX"/>
    <property type="match status" value="1"/>
</dbReference>
<evidence type="ECO:0000259" key="8">
    <source>
        <dbReference type="PROSITE" id="PS50053"/>
    </source>
</evidence>
<feature type="compositionally biased region" description="Polar residues" evidence="6">
    <location>
        <begin position="399"/>
        <end position="412"/>
    </location>
</feature>
<dbReference type="InterPro" id="IPR036249">
    <property type="entry name" value="Thioredoxin-like_sf"/>
</dbReference>
<gene>
    <name evidence="9" type="primary">g6566</name>
    <name evidence="9" type="ORF">EsDP_00006566</name>
</gene>
<name>A0ABQ0CY03_9HYPO</name>
<dbReference type="SMART" id="SM00166">
    <property type="entry name" value="UBX"/>
    <property type="match status" value="1"/>
</dbReference>
<dbReference type="InterPro" id="IPR001012">
    <property type="entry name" value="UBX_dom"/>
</dbReference>
<feature type="region of interest" description="Disordered" evidence="6">
    <location>
        <begin position="107"/>
        <end position="277"/>
    </location>
</feature>
<reference evidence="10" key="1">
    <citation type="submission" date="2024-06" db="EMBL/GenBank/DDBJ databases">
        <title>Draft Genome Sequences of Epichloe bromicola Strains Isolated from Elymus ciliaris.</title>
        <authorList>
            <consortium name="Epichloe bromicola genome sequencing consortium"/>
            <person name="Miura A."/>
            <person name="Imano S."/>
            <person name="Ashida A."/>
            <person name="Sato I."/>
            <person name="Chiba S."/>
            <person name="Tanaka A."/>
            <person name="Camagna M."/>
            <person name="Takemoto D."/>
        </authorList>
    </citation>
    <scope>NUCLEOTIDE SEQUENCE [LARGE SCALE GENOMIC DNA]</scope>
    <source>
        <strain evidence="10">DP</strain>
    </source>
</reference>
<feature type="domain" description="UBX" evidence="7">
    <location>
        <begin position="275"/>
        <end position="356"/>
    </location>
</feature>
<sequence>MFYEGTLQEGISTAVGQQKLVFCFVANENDESQTWENEYLRDESLKDVIAKRAVALRLTAGTEEAGYLAQIFPLPQTPTIVIMKHGELKEYIAAGTSKDEFFRRVQNSFDMPPSPSRSPASTAQPPASDALSPSPPTISAASSGTSSLAGVPPTIEQSDNVRRVLEQRAAKQEAAKQAAEKKAAEDDSARQKLQTEKEAEARKSTQKQTELLKKKKQQEAEERRRILKRIQDDKDERRKQAQERELQRVGSQPRAESPSSVAKSNSPSARPSSTRTGEYTSIQVRLFDGSTIRSRFKTASAVKHVRKWVDEARTDGSMPYSFRQLLTPLPNRPIDDTEEDESMGEMGLSPSSTLILVPVRNHASAYSDSSQGVFSRVMGLILGVFTWVFGLLGLGGGSNDQPAPEQSANSMSAPAKKRRVQGFENPNDGRRDHQLYNGNSLNFEPRPDEDENK</sequence>
<feature type="region of interest" description="Disordered" evidence="6">
    <location>
        <begin position="399"/>
        <end position="453"/>
    </location>
</feature>
<feature type="compositionally biased region" description="Low complexity" evidence="6">
    <location>
        <begin position="257"/>
        <end position="269"/>
    </location>
</feature>
<organism evidence="9 10">
    <name type="scientific">Epichloe bromicola</name>
    <dbReference type="NCBI Taxonomy" id="79588"/>
    <lineage>
        <taxon>Eukaryota</taxon>
        <taxon>Fungi</taxon>
        <taxon>Dikarya</taxon>
        <taxon>Ascomycota</taxon>
        <taxon>Pezizomycotina</taxon>
        <taxon>Sordariomycetes</taxon>
        <taxon>Hypocreomycetidae</taxon>
        <taxon>Hypocreales</taxon>
        <taxon>Clavicipitaceae</taxon>
        <taxon>Epichloe</taxon>
    </lineage>
</organism>
<dbReference type="InterPro" id="IPR000626">
    <property type="entry name" value="Ubiquitin-like_dom"/>
</dbReference>
<dbReference type="SUPFAM" id="SSF52833">
    <property type="entry name" value="Thioredoxin-like"/>
    <property type="match status" value="1"/>
</dbReference>
<dbReference type="EMBL" id="BAAFGZ010000396">
    <property type="protein sequence ID" value="GAB0138330.1"/>
    <property type="molecule type" value="Genomic_DNA"/>
</dbReference>
<evidence type="ECO:0000259" key="7">
    <source>
        <dbReference type="PROSITE" id="PS50033"/>
    </source>
</evidence>
<evidence type="ECO:0000256" key="6">
    <source>
        <dbReference type="SAM" id="MobiDB-lite"/>
    </source>
</evidence>
<evidence type="ECO:0000313" key="10">
    <source>
        <dbReference type="Proteomes" id="UP001562357"/>
    </source>
</evidence>
<evidence type="ECO:0000256" key="2">
    <source>
        <dbReference type="ARBA" id="ARBA00023230"/>
    </source>
</evidence>
<dbReference type="PANTHER" id="PTHR46424:SF1">
    <property type="entry name" value="UBX DOMAIN-CONTAINING PROTEIN 4"/>
    <property type="match status" value="1"/>
</dbReference>
<dbReference type="Gene3D" id="3.40.30.10">
    <property type="entry name" value="Glutaredoxin"/>
    <property type="match status" value="1"/>
</dbReference>
<evidence type="ECO:0000256" key="1">
    <source>
        <dbReference type="ARBA" id="ARBA00004406"/>
    </source>
</evidence>
<feature type="compositionally biased region" description="Low complexity" evidence="6">
    <location>
        <begin position="117"/>
        <end position="150"/>
    </location>
</feature>
<keyword evidence="10" id="KW-1185">Reference proteome</keyword>
<feature type="domain" description="Ubiquitin-like" evidence="8">
    <location>
        <begin position="280"/>
        <end position="357"/>
    </location>
</feature>
<dbReference type="PROSITE" id="PS50053">
    <property type="entry name" value="UBIQUITIN_2"/>
    <property type="match status" value="1"/>
</dbReference>
<dbReference type="InterPro" id="IPR029071">
    <property type="entry name" value="Ubiquitin-like_domsf"/>
</dbReference>
<dbReference type="Pfam" id="PF00789">
    <property type="entry name" value="UBX"/>
    <property type="match status" value="1"/>
</dbReference>
<evidence type="ECO:0000256" key="3">
    <source>
        <dbReference type="ARBA" id="ARBA00038812"/>
    </source>
</evidence>
<evidence type="ECO:0000313" key="9">
    <source>
        <dbReference type="EMBL" id="GAB0138330.1"/>
    </source>
</evidence>
<dbReference type="SUPFAM" id="SSF54236">
    <property type="entry name" value="Ubiquitin-like"/>
    <property type="match status" value="1"/>
</dbReference>
<protein>
    <recommendedName>
        <fullName evidence="4">UBX domain-containing protein 2</fullName>
    </recommendedName>
</protein>
<proteinExistence type="predicted"/>
<evidence type="ECO:0000256" key="5">
    <source>
        <dbReference type="ARBA" id="ARBA00046062"/>
    </source>
</evidence>
<feature type="compositionally biased region" description="Basic and acidic residues" evidence="6">
    <location>
        <begin position="217"/>
        <end position="247"/>
    </location>
</feature>
<dbReference type="Gene3D" id="3.10.20.90">
    <property type="entry name" value="Phosphatidylinositol 3-kinase Catalytic Subunit, Chain A, domain 1"/>
    <property type="match status" value="1"/>
</dbReference>
<feature type="compositionally biased region" description="Basic and acidic residues" evidence="6">
    <location>
        <begin position="159"/>
        <end position="203"/>
    </location>
</feature>
<dbReference type="Proteomes" id="UP001562357">
    <property type="component" value="Unassembled WGS sequence"/>
</dbReference>
<comment type="function">
    <text evidence="5">Involved in endoplasmic reticulum-associated protein degradation (ERAD). Acts as a platform to recruit both UBQLN1 and VCP to the ER during ERAD.</text>
</comment>
<dbReference type="Pfam" id="PF23187">
    <property type="entry name" value="UBX7_N"/>
    <property type="match status" value="1"/>
</dbReference>
<accession>A0ABQ0CY03</accession>
<keyword evidence="2" id="KW-0834">Unfolded protein response</keyword>
<comment type="subcellular location">
    <subcellularLocation>
        <location evidence="1">Endoplasmic reticulum membrane</location>
        <topology evidence="1">Peripheral membrane protein</topology>
    </subcellularLocation>
</comment>
<dbReference type="PANTHER" id="PTHR46424">
    <property type="entry name" value="UBX DOMAIN-CONTAINING PROTEIN 4"/>
    <property type="match status" value="1"/>
</dbReference>
<comment type="caution">
    <text evidence="9">The sequence shown here is derived from an EMBL/GenBank/DDBJ whole genome shotgun (WGS) entry which is preliminary data.</text>
</comment>
<comment type="subunit">
    <text evidence="3">Directly interacts with VCP. Interacts with UBQLN1. Forms a complex with VCP and UBQLN1.</text>
</comment>